<proteinExistence type="predicted"/>
<evidence type="ECO:0000313" key="2">
    <source>
        <dbReference type="Proteomes" id="UP001245285"/>
    </source>
</evidence>
<accession>A0ABU3CIL0</accession>
<organism evidence="1 2">
    <name type="scientific">Autumnicola lenta</name>
    <dbReference type="NCBI Taxonomy" id="3075593"/>
    <lineage>
        <taxon>Bacteria</taxon>
        <taxon>Pseudomonadati</taxon>
        <taxon>Bacteroidota</taxon>
        <taxon>Flavobacteriia</taxon>
        <taxon>Flavobacteriales</taxon>
        <taxon>Flavobacteriaceae</taxon>
        <taxon>Autumnicola</taxon>
    </lineage>
</organism>
<reference evidence="1 2" key="1">
    <citation type="submission" date="2023-09" db="EMBL/GenBank/DDBJ databases">
        <authorList>
            <person name="Rey-Velasco X."/>
        </authorList>
    </citation>
    <scope>NUCLEOTIDE SEQUENCE [LARGE SCALE GENOMIC DNA]</scope>
    <source>
        <strain evidence="1 2">F260</strain>
    </source>
</reference>
<name>A0ABU3CIL0_9FLAO</name>
<evidence type="ECO:0000313" key="1">
    <source>
        <dbReference type="EMBL" id="MDT0646185.1"/>
    </source>
</evidence>
<gene>
    <name evidence="1" type="ORF">RM545_05750</name>
</gene>
<comment type="caution">
    <text evidence="1">The sequence shown here is derived from an EMBL/GenBank/DDBJ whole genome shotgun (WGS) entry which is preliminary data.</text>
</comment>
<sequence>MIFIYNAASGPGNGVLDSLHKIFSPGTYSCSLCKLTYGITGEKKSWKHFRKSSGLEMEFLHADEFRKQYASKFGYKFDYPIVLTESDEGLQVLISTVELNKLKDDVELKELITARA</sequence>
<dbReference type="RefSeq" id="WP_311494363.1">
    <property type="nucleotide sequence ID" value="NZ_JAVRHO010000006.1"/>
</dbReference>
<dbReference type="EMBL" id="JAVRHO010000006">
    <property type="protein sequence ID" value="MDT0646185.1"/>
    <property type="molecule type" value="Genomic_DNA"/>
</dbReference>
<protein>
    <submittedName>
        <fullName evidence="1">GTPase</fullName>
    </submittedName>
</protein>
<keyword evidence="2" id="KW-1185">Reference proteome</keyword>
<dbReference type="Proteomes" id="UP001245285">
    <property type="component" value="Unassembled WGS sequence"/>
</dbReference>